<evidence type="ECO:0000256" key="2">
    <source>
        <dbReference type="ARBA" id="ARBA00023015"/>
    </source>
</evidence>
<proteinExistence type="inferred from homology"/>
<gene>
    <name evidence="5" type="ORF">DXA68_20700</name>
</gene>
<dbReference type="InterPro" id="IPR005650">
    <property type="entry name" value="BlaI_family"/>
</dbReference>
<evidence type="ECO:0000313" key="6">
    <source>
        <dbReference type="Proteomes" id="UP000286075"/>
    </source>
</evidence>
<evidence type="ECO:0000256" key="1">
    <source>
        <dbReference type="ARBA" id="ARBA00011046"/>
    </source>
</evidence>
<sequence>MKRLTAKEEEIMRMFWEHGPMFVRELLAFYEEPKPHYNTVSTLVRGLEEKGFVKYRPYGNTYQYYAAVSDKDYKRSALNDVVAQYYNNSYTNVVSAFIEEEGMSVDELKALIARIEGKRQTDKDTHTL</sequence>
<comment type="caution">
    <text evidence="5">The sequence shown here is derived from an EMBL/GenBank/DDBJ whole genome shotgun (WGS) entry which is preliminary data.</text>
</comment>
<reference evidence="5 6" key="1">
    <citation type="submission" date="2018-08" db="EMBL/GenBank/DDBJ databases">
        <title>A genome reference for cultivated species of the human gut microbiota.</title>
        <authorList>
            <person name="Zou Y."/>
            <person name="Xue W."/>
            <person name="Luo G."/>
        </authorList>
    </citation>
    <scope>NUCLEOTIDE SEQUENCE [LARGE SCALE GENOMIC DNA]</scope>
    <source>
        <strain evidence="5 6">OF03-9BH</strain>
    </source>
</reference>
<dbReference type="InterPro" id="IPR036390">
    <property type="entry name" value="WH_DNA-bd_sf"/>
</dbReference>
<evidence type="ECO:0000256" key="3">
    <source>
        <dbReference type="ARBA" id="ARBA00023125"/>
    </source>
</evidence>
<dbReference type="SUPFAM" id="SSF46785">
    <property type="entry name" value="Winged helix' DNA-binding domain"/>
    <property type="match status" value="1"/>
</dbReference>
<dbReference type="GO" id="GO:0045892">
    <property type="term" value="P:negative regulation of DNA-templated transcription"/>
    <property type="evidence" value="ECO:0007669"/>
    <property type="project" value="InterPro"/>
</dbReference>
<accession>A0A413GXZ8</accession>
<dbReference type="InterPro" id="IPR036388">
    <property type="entry name" value="WH-like_DNA-bd_sf"/>
</dbReference>
<name>A0A413GXZ8_9BACE</name>
<keyword evidence="4" id="KW-0804">Transcription</keyword>
<organism evidence="5 6">
    <name type="scientific">Bacteroides stercorirosoris</name>
    <dbReference type="NCBI Taxonomy" id="871324"/>
    <lineage>
        <taxon>Bacteria</taxon>
        <taxon>Pseudomonadati</taxon>
        <taxon>Bacteroidota</taxon>
        <taxon>Bacteroidia</taxon>
        <taxon>Bacteroidales</taxon>
        <taxon>Bacteroidaceae</taxon>
        <taxon>Bacteroides</taxon>
    </lineage>
</organism>
<evidence type="ECO:0000256" key="4">
    <source>
        <dbReference type="ARBA" id="ARBA00023163"/>
    </source>
</evidence>
<keyword evidence="2" id="KW-0805">Transcription regulation</keyword>
<dbReference type="EMBL" id="QSCF01000050">
    <property type="protein sequence ID" value="RGX76008.1"/>
    <property type="molecule type" value="Genomic_DNA"/>
</dbReference>
<dbReference type="Pfam" id="PF03965">
    <property type="entry name" value="Penicillinase_R"/>
    <property type="match status" value="1"/>
</dbReference>
<comment type="similarity">
    <text evidence="1">Belongs to the BlaI transcriptional regulatory family.</text>
</comment>
<dbReference type="Proteomes" id="UP000286075">
    <property type="component" value="Unassembled WGS sequence"/>
</dbReference>
<keyword evidence="3" id="KW-0238">DNA-binding</keyword>
<dbReference type="GO" id="GO:0003677">
    <property type="term" value="F:DNA binding"/>
    <property type="evidence" value="ECO:0007669"/>
    <property type="project" value="UniProtKB-KW"/>
</dbReference>
<dbReference type="Gene3D" id="1.10.4040.10">
    <property type="entry name" value="Penicillinase repressor domain"/>
    <property type="match status" value="1"/>
</dbReference>
<protein>
    <submittedName>
        <fullName evidence="5">BlaI/MecI/CopY family transcriptional regulator</fullName>
    </submittedName>
</protein>
<dbReference type="OrthoDB" id="1098508at2"/>
<dbReference type="AlphaFoldDB" id="A0A413GXZ8"/>
<dbReference type="RefSeq" id="WP_117988512.1">
    <property type="nucleotide sequence ID" value="NZ_CABMFG010000050.1"/>
</dbReference>
<evidence type="ECO:0000313" key="5">
    <source>
        <dbReference type="EMBL" id="RGX76008.1"/>
    </source>
</evidence>
<dbReference type="PIRSF" id="PIRSF019455">
    <property type="entry name" value="CopR_AtkY"/>
    <property type="match status" value="1"/>
</dbReference>
<dbReference type="Gene3D" id="1.10.10.10">
    <property type="entry name" value="Winged helix-like DNA-binding domain superfamily/Winged helix DNA-binding domain"/>
    <property type="match status" value="1"/>
</dbReference>